<accession>A0A8A4DUB0</accession>
<proteinExistence type="predicted"/>
<name>A0A8A4DUB0_BURPE</name>
<sequence>MSRTESSIFAKRPDWPRVFSKLGLVASSIGVFAFMPNARASDYSIAIGNGYQSVSRTPTGTGFGFLLDATRSGEDAYSIGPGLSFGVRIGTVSLTVAGKALHVRSADDRSGLTTPIGVIAGIPAASRLSLVARAFYTPRAVFNAALGAYTQATAGVRWTYKPINLEAGWRYEALKGRNGTRDTRLTNGPYLAAGFSF</sequence>
<protein>
    <recommendedName>
        <fullName evidence="2">Porin</fullName>
    </recommendedName>
</protein>
<evidence type="ECO:0000313" key="1">
    <source>
        <dbReference type="EMBL" id="QTB60475.1"/>
    </source>
</evidence>
<dbReference type="RefSeq" id="WP_085547108.1">
    <property type="nucleotide sequence ID" value="NZ_CP018382.1"/>
</dbReference>
<organism evidence="1">
    <name type="scientific">Burkholderia pseudomallei</name>
    <name type="common">Pseudomonas pseudomallei</name>
    <dbReference type="NCBI Taxonomy" id="28450"/>
    <lineage>
        <taxon>Bacteria</taxon>
        <taxon>Pseudomonadati</taxon>
        <taxon>Pseudomonadota</taxon>
        <taxon>Betaproteobacteria</taxon>
        <taxon>Burkholderiales</taxon>
        <taxon>Burkholderiaceae</taxon>
        <taxon>Burkholderia</taxon>
        <taxon>pseudomallei group</taxon>
    </lineage>
</organism>
<evidence type="ECO:0008006" key="2">
    <source>
        <dbReference type="Google" id="ProtNLM"/>
    </source>
</evidence>
<dbReference type="InterPro" id="IPR009998">
    <property type="entry name" value="YfaZ"/>
</dbReference>
<reference evidence="1" key="1">
    <citation type="submission" date="2021-03" db="EMBL/GenBank/DDBJ databases">
        <title>Complete genome of Burkholderia pseudomallei_VBP364.</title>
        <authorList>
            <person name="Balaji V."/>
            <person name="Yamuna B."/>
            <person name="Monisha P."/>
        </authorList>
    </citation>
    <scope>NUCLEOTIDE SEQUENCE</scope>
    <source>
        <strain evidence="1">VBP364</strain>
    </source>
</reference>
<dbReference type="Pfam" id="PF07437">
    <property type="entry name" value="YfaZ"/>
    <property type="match status" value="1"/>
</dbReference>
<dbReference type="EMBL" id="CP071754">
    <property type="protein sequence ID" value="QTB60475.1"/>
    <property type="molecule type" value="Genomic_DNA"/>
</dbReference>
<dbReference type="AlphaFoldDB" id="A0A8A4DUB0"/>
<gene>
    <name evidence="1" type="ORF">J3D99_21325</name>
</gene>